<sequence length="57" mass="6896">MASLREEKCQNRFKREKMACTSIFLFSNRKPLPYRLKRVTSEFKRSFLAKCLFFTDP</sequence>
<reference evidence="1 2" key="1">
    <citation type="submission" date="2016-01" db="EMBL/GenBank/DDBJ databases">
        <title>Draft Genome Sequences of Seven Thermophilic Sporeformers Isolated from Foods.</title>
        <authorList>
            <person name="Berendsen E.M."/>
            <person name="Wells-Bennik M.H."/>
            <person name="Krawcyk A.O."/>
            <person name="De Jong A."/>
            <person name="Holsappel S."/>
            <person name="Eijlander R.T."/>
            <person name="Kuipers O.P."/>
        </authorList>
    </citation>
    <scope>NUCLEOTIDE SEQUENCE [LARGE SCALE GENOMIC DNA]</scope>
    <source>
        <strain evidence="1 2">B4119</strain>
    </source>
</reference>
<dbReference type="EMBL" id="LQYS01000016">
    <property type="protein sequence ID" value="KYD18754.1"/>
    <property type="molecule type" value="Genomic_DNA"/>
</dbReference>
<dbReference type="Proteomes" id="UP000075455">
    <property type="component" value="Unassembled WGS sequence"/>
</dbReference>
<gene>
    <name evidence="1" type="ORF">B4119_4044</name>
</gene>
<evidence type="ECO:0000313" key="2">
    <source>
        <dbReference type="Proteomes" id="UP000075455"/>
    </source>
</evidence>
<dbReference type="AlphaFoldDB" id="A0A150M2D2"/>
<accession>A0A150M2D2</accession>
<dbReference type="STRING" id="81408.B4119_4044"/>
<name>A0A150M2D2_9BACL</name>
<comment type="caution">
    <text evidence="1">The sequence shown here is derived from an EMBL/GenBank/DDBJ whole genome shotgun (WGS) entry which is preliminary data.</text>
</comment>
<proteinExistence type="predicted"/>
<dbReference type="PATRIC" id="fig|81408.3.peg.1999"/>
<evidence type="ECO:0000313" key="1">
    <source>
        <dbReference type="EMBL" id="KYD18754.1"/>
    </source>
</evidence>
<organism evidence="1 2">
    <name type="scientific">Saccharococcus caldoxylosilyticus</name>
    <dbReference type="NCBI Taxonomy" id="81408"/>
    <lineage>
        <taxon>Bacteria</taxon>
        <taxon>Bacillati</taxon>
        <taxon>Bacillota</taxon>
        <taxon>Bacilli</taxon>
        <taxon>Bacillales</taxon>
        <taxon>Anoxybacillaceae</taxon>
        <taxon>Saccharococcus</taxon>
    </lineage>
</organism>
<protein>
    <submittedName>
        <fullName evidence="1">Uncharacterized protein</fullName>
    </submittedName>
</protein>